<keyword evidence="3" id="KW-1185">Reference proteome</keyword>
<organism evidence="2 3">
    <name type="scientific">Aspergillus granulosus</name>
    <dbReference type="NCBI Taxonomy" id="176169"/>
    <lineage>
        <taxon>Eukaryota</taxon>
        <taxon>Fungi</taxon>
        <taxon>Dikarya</taxon>
        <taxon>Ascomycota</taxon>
        <taxon>Pezizomycotina</taxon>
        <taxon>Eurotiomycetes</taxon>
        <taxon>Eurotiomycetidae</taxon>
        <taxon>Eurotiales</taxon>
        <taxon>Aspergillaceae</taxon>
        <taxon>Aspergillus</taxon>
        <taxon>Aspergillus subgen. Nidulantes</taxon>
    </lineage>
</organism>
<evidence type="ECO:0000313" key="3">
    <source>
        <dbReference type="Proteomes" id="UP001610334"/>
    </source>
</evidence>
<feature type="region of interest" description="Disordered" evidence="1">
    <location>
        <begin position="1"/>
        <end position="20"/>
    </location>
</feature>
<accession>A0ABR4HJQ2</accession>
<proteinExistence type="predicted"/>
<dbReference type="Proteomes" id="UP001610334">
    <property type="component" value="Unassembled WGS sequence"/>
</dbReference>
<comment type="caution">
    <text evidence="2">The sequence shown here is derived from an EMBL/GenBank/DDBJ whole genome shotgun (WGS) entry which is preliminary data.</text>
</comment>
<reference evidence="2 3" key="1">
    <citation type="submission" date="2024-07" db="EMBL/GenBank/DDBJ databases">
        <title>Section-level genome sequencing and comparative genomics of Aspergillus sections Usti and Cavernicolus.</title>
        <authorList>
            <consortium name="Lawrence Berkeley National Laboratory"/>
            <person name="Nybo J.L."/>
            <person name="Vesth T.C."/>
            <person name="Theobald S."/>
            <person name="Frisvad J.C."/>
            <person name="Larsen T.O."/>
            <person name="Kjaerboelling I."/>
            <person name="Rothschild-Mancinelli K."/>
            <person name="Lyhne E.K."/>
            <person name="Kogle M.E."/>
            <person name="Barry K."/>
            <person name="Clum A."/>
            <person name="Na H."/>
            <person name="Ledsgaard L."/>
            <person name="Lin J."/>
            <person name="Lipzen A."/>
            <person name="Kuo A."/>
            <person name="Riley R."/>
            <person name="Mondo S."/>
            <person name="Labutti K."/>
            <person name="Haridas S."/>
            <person name="Pangalinan J."/>
            <person name="Salamov A.A."/>
            <person name="Simmons B.A."/>
            <person name="Magnuson J.K."/>
            <person name="Chen J."/>
            <person name="Drula E."/>
            <person name="Henrissat B."/>
            <person name="Wiebenga A."/>
            <person name="Lubbers R.J."/>
            <person name="Gomes A.C."/>
            <person name="Makela M.R."/>
            <person name="Stajich J."/>
            <person name="Grigoriev I.V."/>
            <person name="Mortensen U.H."/>
            <person name="De Vries R.P."/>
            <person name="Baker S.E."/>
            <person name="Andersen M.R."/>
        </authorList>
    </citation>
    <scope>NUCLEOTIDE SEQUENCE [LARGE SCALE GENOMIC DNA]</scope>
    <source>
        <strain evidence="2 3">CBS 588.65</strain>
    </source>
</reference>
<evidence type="ECO:0000313" key="2">
    <source>
        <dbReference type="EMBL" id="KAL2815550.1"/>
    </source>
</evidence>
<gene>
    <name evidence="2" type="ORF">BJX63DRAFT_161724</name>
</gene>
<name>A0ABR4HJQ2_9EURO</name>
<dbReference type="EMBL" id="JBFXLT010000027">
    <property type="protein sequence ID" value="KAL2815550.1"/>
    <property type="molecule type" value="Genomic_DNA"/>
</dbReference>
<evidence type="ECO:0000256" key="1">
    <source>
        <dbReference type="SAM" id="MobiDB-lite"/>
    </source>
</evidence>
<sequence length="168" mass="18691">MTDGESEGIQSGGPGKVRLGLRSVSPLLGSSWRRPQAVLRPQKKLDPAPEKVPQGNQRWTVIFCFCLPTRSTFPSGGWPRDWPVLYPRCLGLPRRCAVRTLRAFSGSQRGNRAGVSDDRTANAKNSQLHCISEEKAGLECWTWTFCTSCATLAALRWRESRGCMVTIR</sequence>
<protein>
    <submittedName>
        <fullName evidence="2">Uncharacterized protein</fullName>
    </submittedName>
</protein>